<dbReference type="AlphaFoldDB" id="A0AA36IP51"/>
<dbReference type="EMBL" id="CAUJNA010002046">
    <property type="protein sequence ID" value="CAJ1390297.1"/>
    <property type="molecule type" value="Genomic_DNA"/>
</dbReference>
<feature type="compositionally biased region" description="Low complexity" evidence="1">
    <location>
        <begin position="18"/>
        <end position="43"/>
    </location>
</feature>
<feature type="domain" description="Splicing factor Cactin C-terminal" evidence="2">
    <location>
        <begin position="275"/>
        <end position="398"/>
    </location>
</feature>
<dbReference type="GO" id="GO:0005737">
    <property type="term" value="C:cytoplasm"/>
    <property type="evidence" value="ECO:0007669"/>
    <property type="project" value="TreeGrafter"/>
</dbReference>
<protein>
    <recommendedName>
        <fullName evidence="2">Splicing factor Cactin C-terminal domain-containing protein</fullName>
    </recommendedName>
</protein>
<gene>
    <name evidence="3" type="ORF">EVOR1521_LOCUS15767</name>
</gene>
<dbReference type="InterPro" id="IPR019134">
    <property type="entry name" value="Cactin_C"/>
</dbReference>
<reference evidence="3" key="1">
    <citation type="submission" date="2023-08" db="EMBL/GenBank/DDBJ databases">
        <authorList>
            <person name="Chen Y."/>
            <person name="Shah S."/>
            <person name="Dougan E. K."/>
            <person name="Thang M."/>
            <person name="Chan C."/>
        </authorList>
    </citation>
    <scope>NUCLEOTIDE SEQUENCE</scope>
</reference>
<evidence type="ECO:0000259" key="2">
    <source>
        <dbReference type="Pfam" id="PF09732"/>
    </source>
</evidence>
<name>A0AA36IP51_9DINO</name>
<dbReference type="GO" id="GO:0005681">
    <property type="term" value="C:spliceosomal complex"/>
    <property type="evidence" value="ECO:0007669"/>
    <property type="project" value="TreeGrafter"/>
</dbReference>
<dbReference type="GO" id="GO:0045292">
    <property type="term" value="P:mRNA cis splicing, via spliceosome"/>
    <property type="evidence" value="ECO:0007669"/>
    <property type="project" value="TreeGrafter"/>
</dbReference>
<accession>A0AA36IP51</accession>
<dbReference type="Pfam" id="PF09732">
    <property type="entry name" value="CactinC_cactus"/>
    <property type="match status" value="1"/>
</dbReference>
<dbReference type="Proteomes" id="UP001178507">
    <property type="component" value="Unassembled WGS sequence"/>
</dbReference>
<evidence type="ECO:0000313" key="4">
    <source>
        <dbReference type="Proteomes" id="UP001178507"/>
    </source>
</evidence>
<organism evidence="3 4">
    <name type="scientific">Effrenium voratum</name>
    <dbReference type="NCBI Taxonomy" id="2562239"/>
    <lineage>
        <taxon>Eukaryota</taxon>
        <taxon>Sar</taxon>
        <taxon>Alveolata</taxon>
        <taxon>Dinophyceae</taxon>
        <taxon>Suessiales</taxon>
        <taxon>Symbiodiniaceae</taxon>
        <taxon>Effrenium</taxon>
    </lineage>
</organism>
<proteinExistence type="predicted"/>
<dbReference type="PANTHER" id="PTHR21737">
    <property type="entry name" value="POLYGLUTAMINE BINDING PROTEIN 1/MARVEL MEMBRANE-ASSOCIATING DOMAIN CONTAINING 3"/>
    <property type="match status" value="1"/>
</dbReference>
<dbReference type="SMART" id="SM01050">
    <property type="entry name" value="CactinC_cactus"/>
    <property type="match status" value="1"/>
</dbReference>
<keyword evidence="4" id="KW-1185">Reference proteome</keyword>
<feature type="region of interest" description="Disordered" evidence="1">
    <location>
        <begin position="1"/>
        <end position="55"/>
    </location>
</feature>
<evidence type="ECO:0000313" key="3">
    <source>
        <dbReference type="EMBL" id="CAJ1390297.1"/>
    </source>
</evidence>
<dbReference type="PANTHER" id="PTHR21737:SF4">
    <property type="entry name" value="SPLICING FACTOR CACTIN"/>
    <property type="match status" value="1"/>
</dbReference>
<sequence length="398" mass="45452">MESAASDFEGTSDSGWKSPSLRSSVSSGRSEMLHTPTGPAPEAKPGEEPPPYDWIPTAQKLRQLNAPLQETPPFSASQTSFFHWLKALRSHKEGPAFGSMWARPAPQVWWQMRAKVKSDAWVAKREAEAEEAEAARLKAIKAQEWDDIPSGKPGDEEDGFSPELEPLETFEDEADAGVYSPVLEPLSKYDPDDLLDPDEDQRVLQQVRRTIIEAFGGSAATASADIIDRSRDEELFNAERAKGMSSGEVAFNAAGKGAENEFHGEVMLDKKRYEWEDKYKPRKPRFFNRVKTGFEWTKYNQTHYDHDNPPPKIVQGYKFNIFYPDLIDKTKTPTYHVEKSDTADTVMIRFSAGPPYEDVAFKIVNREWNISHKFGFRVVFDRGVLQLYFNVKRWRYRR</sequence>
<evidence type="ECO:0000256" key="1">
    <source>
        <dbReference type="SAM" id="MobiDB-lite"/>
    </source>
</evidence>
<comment type="caution">
    <text evidence="3">The sequence shown here is derived from an EMBL/GenBank/DDBJ whole genome shotgun (WGS) entry which is preliminary data.</text>
</comment>